<comment type="caution">
    <text evidence="10">The sequence shown here is derived from an EMBL/GenBank/DDBJ whole genome shotgun (WGS) entry which is preliminary data.</text>
</comment>
<dbReference type="CDD" id="cd05254">
    <property type="entry name" value="dTDP_HR_like_SDR_e"/>
    <property type="match status" value="1"/>
</dbReference>
<dbReference type="Gene3D" id="3.40.50.720">
    <property type="entry name" value="NAD(P)-binding Rossmann-like Domain"/>
    <property type="match status" value="1"/>
</dbReference>
<evidence type="ECO:0000313" key="11">
    <source>
        <dbReference type="Proteomes" id="UP000438429"/>
    </source>
</evidence>
<comment type="subunit">
    <text evidence="7 8">Heterotrimer; composed of a catalytic MAT2A homodimer that binds one regulatory MAT2B chain. Heterohexamer; composed of a central, catalytic MAT2A homotetramer flanked on either side by a regulatory MAT2B chain. NADP binding increases the affinity for MAT2A.</text>
</comment>
<evidence type="ECO:0000256" key="7">
    <source>
        <dbReference type="ARBA" id="ARBA00046786"/>
    </source>
</evidence>
<protein>
    <recommendedName>
        <fullName evidence="3 8">Methionine adenosyltransferase 2 subunit beta</fullName>
    </recommendedName>
    <alternativeName>
        <fullName evidence="5 8">Methionine adenosyltransferase II beta</fullName>
    </alternativeName>
</protein>
<evidence type="ECO:0000256" key="1">
    <source>
        <dbReference type="ARBA" id="ARBA00005224"/>
    </source>
</evidence>
<evidence type="ECO:0000313" key="10">
    <source>
        <dbReference type="EMBL" id="KAF0022910.1"/>
    </source>
</evidence>
<evidence type="ECO:0000256" key="5">
    <source>
        <dbReference type="ARBA" id="ARBA00029977"/>
    </source>
</evidence>
<dbReference type="GO" id="GO:0006556">
    <property type="term" value="P:S-adenosylmethionine biosynthetic process"/>
    <property type="evidence" value="ECO:0007669"/>
    <property type="project" value="UniProtKB-UniPathway"/>
</dbReference>
<dbReference type="PANTHER" id="PTHR10491:SF4">
    <property type="entry name" value="METHIONINE ADENOSYLTRANSFERASE 2 SUBUNIT BETA"/>
    <property type="match status" value="1"/>
</dbReference>
<dbReference type="InterPro" id="IPR029903">
    <property type="entry name" value="RmlD-like-bd"/>
</dbReference>
<dbReference type="GO" id="GO:0006730">
    <property type="term" value="P:one-carbon metabolic process"/>
    <property type="evidence" value="ECO:0007669"/>
    <property type="project" value="UniProtKB-KW"/>
</dbReference>
<keyword evidence="4 8" id="KW-0554">One-carbon metabolism</keyword>
<evidence type="ECO:0000256" key="6">
    <source>
        <dbReference type="ARBA" id="ARBA00045998"/>
    </source>
</evidence>
<dbReference type="Pfam" id="PF04321">
    <property type="entry name" value="RmlD_sub_bind"/>
    <property type="match status" value="1"/>
</dbReference>
<dbReference type="InterPro" id="IPR036291">
    <property type="entry name" value="NAD(P)-bd_dom_sf"/>
</dbReference>
<dbReference type="EMBL" id="VEVO01000023">
    <property type="protein sequence ID" value="KAF0022910.1"/>
    <property type="molecule type" value="Genomic_DNA"/>
</dbReference>
<evidence type="ECO:0000256" key="2">
    <source>
        <dbReference type="ARBA" id="ARBA00008656"/>
    </source>
</evidence>
<comment type="pathway">
    <text evidence="1 8">Amino-acid biosynthesis; S-adenosyl-L-methionine biosynthesis; S-adenosyl-L-methionine from L-methionine: step 1/1.</text>
</comment>
<evidence type="ECO:0000256" key="8">
    <source>
        <dbReference type="RuleBase" id="RU364081"/>
    </source>
</evidence>
<dbReference type="UniPathway" id="UPA00315">
    <property type="reaction ID" value="UER00080"/>
</dbReference>
<dbReference type="SUPFAM" id="SSF51735">
    <property type="entry name" value="NAD(P)-binding Rossmann-fold domains"/>
    <property type="match status" value="1"/>
</dbReference>
<dbReference type="GO" id="GO:0048270">
    <property type="term" value="F:methionine adenosyltransferase regulator activity"/>
    <property type="evidence" value="ECO:0007669"/>
    <property type="project" value="TreeGrafter"/>
</dbReference>
<feature type="domain" description="RmlD-like substrate binding" evidence="9">
    <location>
        <begin position="19"/>
        <end position="164"/>
    </location>
</feature>
<evidence type="ECO:0000256" key="3">
    <source>
        <dbReference type="ARBA" id="ARBA00021596"/>
    </source>
</evidence>
<comment type="function">
    <text evidence="6">Regulatory subunit of S-adenosylmethionine synthetase 2, an enzyme that catalyzes the formation of S-adenosylmethionine from methionine and ATP. Regulates MAT2A catalytic activity by changing its kinetic properties, increasing its affinity for L-methionine. Can bind NADP (in vitro).</text>
</comment>
<dbReference type="AlphaFoldDB" id="A0A6A4RU57"/>
<accession>A0A6A4RU57</accession>
<comment type="similarity">
    <text evidence="2 8">Belongs to the dTDP-4-dehydrorhamnose reductase family. MAT2B subfamily.</text>
</comment>
<sequence length="168" mass="18922">MLLLYGKRLIRAEAEQRGSTDYVFDGRNPPYGEDDCPNPLNVYGRSKHEGERETLRHCPGAVVLRVPVLFGEVESVTESAVTSLWLKVQEGTESCTLDHCQQRFPTDARDVAAVCRKLAERARQDPSVRGVFHFSGNEQMTKYEMAVAIAQAFKLPSDHLIPVKYINQ</sequence>
<gene>
    <name evidence="10" type="ORF">F2P81_024891</name>
</gene>
<proteinExistence type="inferred from homology"/>
<dbReference type="Proteomes" id="UP000438429">
    <property type="component" value="Unassembled WGS sequence"/>
</dbReference>
<name>A0A6A4RU57_SCOMX</name>
<dbReference type="InterPro" id="IPR005913">
    <property type="entry name" value="dTDP_dehydrorham_reduct"/>
</dbReference>
<evidence type="ECO:0000256" key="4">
    <source>
        <dbReference type="ARBA" id="ARBA00022563"/>
    </source>
</evidence>
<evidence type="ECO:0000259" key="9">
    <source>
        <dbReference type="Pfam" id="PF04321"/>
    </source>
</evidence>
<organism evidence="10 11">
    <name type="scientific">Scophthalmus maximus</name>
    <name type="common">Turbot</name>
    <name type="synonym">Psetta maxima</name>
    <dbReference type="NCBI Taxonomy" id="52904"/>
    <lineage>
        <taxon>Eukaryota</taxon>
        <taxon>Metazoa</taxon>
        <taxon>Chordata</taxon>
        <taxon>Craniata</taxon>
        <taxon>Vertebrata</taxon>
        <taxon>Euteleostomi</taxon>
        <taxon>Actinopterygii</taxon>
        <taxon>Neopterygii</taxon>
        <taxon>Teleostei</taxon>
        <taxon>Neoteleostei</taxon>
        <taxon>Acanthomorphata</taxon>
        <taxon>Carangaria</taxon>
        <taxon>Pleuronectiformes</taxon>
        <taxon>Pleuronectoidei</taxon>
        <taxon>Scophthalmidae</taxon>
        <taxon>Scophthalmus</taxon>
    </lineage>
</organism>
<reference evidence="10 11" key="1">
    <citation type="submission" date="2019-06" db="EMBL/GenBank/DDBJ databases">
        <title>Draft genomes of female and male turbot (Scophthalmus maximus).</title>
        <authorList>
            <person name="Xu H."/>
            <person name="Xu X.-W."/>
            <person name="Shao C."/>
            <person name="Chen S."/>
        </authorList>
    </citation>
    <scope>NUCLEOTIDE SEQUENCE [LARGE SCALE GENOMIC DNA]</scope>
    <source>
        <strain evidence="10">Ysfricsl-2016a</strain>
        <tissue evidence="10">Blood</tissue>
    </source>
</reference>
<dbReference type="GO" id="GO:0048269">
    <property type="term" value="C:methionine adenosyltransferase complex"/>
    <property type="evidence" value="ECO:0007669"/>
    <property type="project" value="TreeGrafter"/>
</dbReference>
<dbReference type="PANTHER" id="PTHR10491">
    <property type="entry name" value="DTDP-4-DEHYDRORHAMNOSE REDUCTASE"/>
    <property type="match status" value="1"/>
</dbReference>